<dbReference type="InterPro" id="IPR015876">
    <property type="entry name" value="Acyl-CoA_DS"/>
</dbReference>
<feature type="compositionally biased region" description="Low complexity" evidence="12">
    <location>
        <begin position="1492"/>
        <end position="1501"/>
    </location>
</feature>
<dbReference type="GO" id="GO:0006636">
    <property type="term" value="P:unsaturated fatty acid biosynthetic process"/>
    <property type="evidence" value="ECO:0007669"/>
    <property type="project" value="TreeGrafter"/>
</dbReference>
<evidence type="ECO:0000256" key="13">
    <source>
        <dbReference type="SAM" id="Phobius"/>
    </source>
</evidence>
<feature type="region of interest" description="Disordered" evidence="12">
    <location>
        <begin position="2042"/>
        <end position="2075"/>
    </location>
</feature>
<keyword evidence="7 11" id="KW-0560">Oxidoreductase</keyword>
<evidence type="ECO:0000313" key="14">
    <source>
        <dbReference type="EMBL" id="CAB0015154.1"/>
    </source>
</evidence>
<protein>
    <submittedName>
        <fullName evidence="14">Uncharacterized protein</fullName>
    </submittedName>
</protein>
<feature type="region of interest" description="Disordered" evidence="12">
    <location>
        <begin position="533"/>
        <end position="568"/>
    </location>
</feature>
<keyword evidence="9 13" id="KW-0472">Membrane</keyword>
<organism evidence="14 15">
    <name type="scientific">Nesidiocoris tenuis</name>
    <dbReference type="NCBI Taxonomy" id="355587"/>
    <lineage>
        <taxon>Eukaryota</taxon>
        <taxon>Metazoa</taxon>
        <taxon>Ecdysozoa</taxon>
        <taxon>Arthropoda</taxon>
        <taxon>Hexapoda</taxon>
        <taxon>Insecta</taxon>
        <taxon>Pterygota</taxon>
        <taxon>Neoptera</taxon>
        <taxon>Paraneoptera</taxon>
        <taxon>Hemiptera</taxon>
        <taxon>Heteroptera</taxon>
        <taxon>Panheteroptera</taxon>
        <taxon>Cimicomorpha</taxon>
        <taxon>Miridae</taxon>
        <taxon>Dicyphina</taxon>
        <taxon>Nesidiocoris</taxon>
    </lineage>
</organism>
<name>A0A6H5HDS4_9HEMI</name>
<evidence type="ECO:0000256" key="6">
    <source>
        <dbReference type="ARBA" id="ARBA00022989"/>
    </source>
</evidence>
<evidence type="ECO:0000313" key="15">
    <source>
        <dbReference type="Proteomes" id="UP000479000"/>
    </source>
</evidence>
<feature type="compositionally biased region" description="Polar residues" evidence="12">
    <location>
        <begin position="546"/>
        <end position="566"/>
    </location>
</feature>
<dbReference type="OrthoDB" id="10260134at2759"/>
<feature type="region of interest" description="Disordered" evidence="12">
    <location>
        <begin position="2087"/>
        <end position="2126"/>
    </location>
</feature>
<evidence type="ECO:0000256" key="10">
    <source>
        <dbReference type="ARBA" id="ARBA00023160"/>
    </source>
</evidence>
<keyword evidence="8" id="KW-0443">Lipid metabolism</keyword>
<reference evidence="14 15" key="1">
    <citation type="submission" date="2020-02" db="EMBL/GenBank/DDBJ databases">
        <authorList>
            <person name="Ferguson B K."/>
        </authorList>
    </citation>
    <scope>NUCLEOTIDE SEQUENCE [LARGE SCALE GENOMIC DNA]</scope>
</reference>
<evidence type="ECO:0000256" key="12">
    <source>
        <dbReference type="SAM" id="MobiDB-lite"/>
    </source>
</evidence>
<feature type="compositionally biased region" description="Polar residues" evidence="12">
    <location>
        <begin position="418"/>
        <end position="439"/>
    </location>
</feature>
<evidence type="ECO:0000256" key="11">
    <source>
        <dbReference type="RuleBase" id="RU000581"/>
    </source>
</evidence>
<dbReference type="GO" id="GO:0004768">
    <property type="term" value="F:stearoyl-CoA 9-desaturase activity"/>
    <property type="evidence" value="ECO:0007669"/>
    <property type="project" value="TreeGrafter"/>
</dbReference>
<feature type="region of interest" description="Disordered" evidence="12">
    <location>
        <begin position="2381"/>
        <end position="2409"/>
    </location>
</feature>
<dbReference type="PANTHER" id="PTHR11351">
    <property type="entry name" value="ACYL-COA DESATURASE"/>
    <property type="match status" value="1"/>
</dbReference>
<keyword evidence="6 13" id="KW-1133">Transmembrane helix</keyword>
<feature type="compositionally biased region" description="Low complexity" evidence="12">
    <location>
        <begin position="2092"/>
        <end position="2126"/>
    </location>
</feature>
<comment type="subcellular location">
    <subcellularLocation>
        <location evidence="1">Membrane</location>
        <topology evidence="1">Multi-pass membrane protein</topology>
    </subcellularLocation>
</comment>
<feature type="compositionally biased region" description="Low complexity" evidence="12">
    <location>
        <begin position="1584"/>
        <end position="1599"/>
    </location>
</feature>
<feature type="region of interest" description="Disordered" evidence="12">
    <location>
        <begin position="1"/>
        <end position="24"/>
    </location>
</feature>
<feature type="compositionally biased region" description="Basic and acidic residues" evidence="12">
    <location>
        <begin position="2235"/>
        <end position="2247"/>
    </location>
</feature>
<evidence type="ECO:0000256" key="5">
    <source>
        <dbReference type="ARBA" id="ARBA00022832"/>
    </source>
</evidence>
<feature type="transmembrane region" description="Helical" evidence="13">
    <location>
        <begin position="41"/>
        <end position="65"/>
    </location>
</feature>
<feature type="compositionally biased region" description="Low complexity" evidence="12">
    <location>
        <begin position="2042"/>
        <end position="2067"/>
    </location>
</feature>
<comment type="cofactor">
    <cofactor evidence="11">
        <name>Fe(2+)</name>
        <dbReference type="ChEBI" id="CHEBI:29033"/>
    </cofactor>
</comment>
<keyword evidence="5" id="KW-0276">Fatty acid metabolism</keyword>
<dbReference type="GO" id="GO:0005789">
    <property type="term" value="C:endoplasmic reticulum membrane"/>
    <property type="evidence" value="ECO:0007669"/>
    <property type="project" value="TreeGrafter"/>
</dbReference>
<evidence type="ECO:0000256" key="2">
    <source>
        <dbReference type="ARBA" id="ARBA00009295"/>
    </source>
</evidence>
<comment type="domain">
    <text evidence="11">The histidine box domains are involved in binding the catalytic metal ions.</text>
</comment>
<dbReference type="CDD" id="cd03505">
    <property type="entry name" value="Delta9-FADS-like"/>
    <property type="match status" value="1"/>
</dbReference>
<feature type="region of interest" description="Disordered" evidence="12">
    <location>
        <begin position="2336"/>
        <end position="2360"/>
    </location>
</feature>
<keyword evidence="10 11" id="KW-0275">Fatty acid biosynthesis</keyword>
<feature type="compositionally biased region" description="Polar residues" evidence="12">
    <location>
        <begin position="1390"/>
        <end position="1407"/>
    </location>
</feature>
<keyword evidence="4 11" id="KW-0812">Transmembrane</keyword>
<gene>
    <name evidence="14" type="ORF">NTEN_LOCUS19519</name>
</gene>
<evidence type="ECO:0000256" key="4">
    <source>
        <dbReference type="ARBA" id="ARBA00022692"/>
    </source>
</evidence>
<dbReference type="GO" id="GO:0005506">
    <property type="term" value="F:iron ion binding"/>
    <property type="evidence" value="ECO:0007669"/>
    <property type="project" value="TreeGrafter"/>
</dbReference>
<proteinExistence type="inferred from homology"/>
<feature type="region of interest" description="Disordered" evidence="12">
    <location>
        <begin position="1468"/>
        <end position="1509"/>
    </location>
</feature>
<dbReference type="PANTHER" id="PTHR11351:SF31">
    <property type="entry name" value="DESATURASE 1, ISOFORM A-RELATED"/>
    <property type="match status" value="1"/>
</dbReference>
<evidence type="ECO:0000256" key="8">
    <source>
        <dbReference type="ARBA" id="ARBA00023098"/>
    </source>
</evidence>
<feature type="compositionally biased region" description="Polar residues" evidence="12">
    <location>
        <begin position="2336"/>
        <end position="2351"/>
    </location>
</feature>
<dbReference type="EMBL" id="CADCXU010028681">
    <property type="protein sequence ID" value="CAB0015154.1"/>
    <property type="molecule type" value="Genomic_DNA"/>
</dbReference>
<feature type="transmembrane region" description="Helical" evidence="13">
    <location>
        <begin position="183"/>
        <end position="204"/>
    </location>
</feature>
<feature type="region of interest" description="Disordered" evidence="12">
    <location>
        <begin position="1390"/>
        <end position="1429"/>
    </location>
</feature>
<comment type="similarity">
    <text evidence="2 11">Belongs to the fatty acid desaturase type 1 family.</text>
</comment>
<dbReference type="Proteomes" id="UP000479000">
    <property type="component" value="Unassembled WGS sequence"/>
</dbReference>
<evidence type="ECO:0000256" key="7">
    <source>
        <dbReference type="ARBA" id="ARBA00023002"/>
    </source>
</evidence>
<feature type="compositionally biased region" description="Polar residues" evidence="12">
    <location>
        <begin position="1568"/>
        <end position="1583"/>
    </location>
</feature>
<keyword evidence="3 11" id="KW-0444">Lipid biosynthesis</keyword>
<feature type="compositionally biased region" description="Polar residues" evidence="12">
    <location>
        <begin position="1468"/>
        <end position="1491"/>
    </location>
</feature>
<evidence type="ECO:0000256" key="1">
    <source>
        <dbReference type="ARBA" id="ARBA00004141"/>
    </source>
</evidence>
<feature type="non-terminal residue" evidence="14">
    <location>
        <position position="2505"/>
    </location>
</feature>
<evidence type="ECO:0000256" key="3">
    <source>
        <dbReference type="ARBA" id="ARBA00022516"/>
    </source>
</evidence>
<feature type="compositionally biased region" description="Polar residues" evidence="12">
    <location>
        <begin position="1547"/>
        <end position="1559"/>
    </location>
</feature>
<feature type="region of interest" description="Disordered" evidence="12">
    <location>
        <begin position="418"/>
        <end position="446"/>
    </location>
</feature>
<keyword evidence="15" id="KW-1185">Reference proteome</keyword>
<feature type="transmembrane region" description="Helical" evidence="13">
    <location>
        <begin position="71"/>
        <end position="89"/>
    </location>
</feature>
<feature type="region of interest" description="Disordered" evidence="12">
    <location>
        <begin position="2230"/>
        <end position="2256"/>
    </location>
</feature>
<sequence length="2505" mass="270326">MAPNVTSSPVTELPSENIQGPDSGKVGNQESYKWDLVWRNVILFAYLHAAALFGLYLMCFSASWYTVAWAIFLYKCSALGITAGAHRLWSHKAYKARLPLKIFLAICNTISFQNHVYEWSRDHRVHHKYSETDADPHNATRGFFFSHVGWLLCRKHPLVKEKGKGIDMSDLEKDSVVMFQKKYYLILMPIGCFLMPTLVPMYFWGETFSNAWFVATLFRYTFTLNMTWLVNSAAHMWGDKPYDGTINPAENLAVAIGAAGEGWHNYHHVFPWDYKAAELGNYRTNFTTMFIDAMAKIGLAYDLKTVPKEPSLGFRNPWDRIIHYRRYGFHSNPNCPPNLITDNFDYNAPDSNFEESNNPGFGYYNRIPYNSNFEPPFFYGTASHQAPGIRISNYQNSALNNKYQYEEATSTQDLSQFRPYSSWPQQNPYQSTESNSNGGSIPIFGNAFNQKTNEKQYFTSHLYQPANTHYVSNQENYGLAANFYGQSLSNSQSIGEKKNSATENALQTSYINNKDELSPAVTNTIHHFTQTTQLNGGEEQAPSPISEPQDSSVNQNLATASNSQSPAEVHLLQPELAIPTSHSATMQSSVENQIIGMGGMEHVKHQFQGQQSLQSTTNKISQQTIESASSHTHQQISSSGIYASASAQDIEALQVIHAQPEKLSMTNQNTSVNLYQANETLSHFASTTVNATTKIHEEKKHSTAENTLQASHQNNMDVAPPTVTNDIHYHVQTAQYVGSVEQESAPISKPQGSSVTQHYATSSNFQSSVEIHSPQPVGAISTSHNATNMQGDNQNIGMEEAQSMEHVQHQLQDQQSIQSSTNKVYQQTLETSSSHTHQQISGSQNYGSISAPITEGPNARPEILEITDQNTSFNQHRMNTTFSHSVASTINTDKIESQEIVPPVTETTLLNVDKPKPGVSSTETGNVGIQQGAMSLENVESHKGSSVIQQSHSTNSGTDSHQLGSTIDEILSTSHSAIYIEQKEGTSENHQVSGDASKHSEINTLVLNIVKPESPVFQSSENKLTVVSVVTNSSKHQDIGSNLQLSGSILHSAAGAISESTVTVSQGSLEKQPEFTSTPEYELGYQSSSAKPDLTAESLIVHQNQDLLLPSTDHHENQLAQQTYSTASNEKQHEAEKFGALTSSGTTIFNFTSSEANNSILKGSEGSSVQQNAGLVSTNSDASNVQTYNKSNSSKEQTTTHLEKLQTGENAGLAQGALTVELEIKHPTPPNVTTDGVLVEHNKTSIIMSQSEVNVTTNPYLEQVPSQLFGAISNSSETIHISHSIGVDQISQSLAGISASHSATDNLNESIHLLHPNPTSEASTVGEALTAEKITSATTSGNLEVRPQHRPMISEHLQSTVHSTEEQSSSIFQVTSEHIKPAMLSQIVESASVNTSQERISTSSSNISKEHQMTTSSTSTSSQAISGSENLEVHKEGLPSIATGQETNFSIIEKPPSYMSNTEHTIVTQQSSIESQLSNSQNISKHQTAVGSSSSEQSLESTHTHHSFNSVSEIVQQADKNETLTTTDYQGTTDYQQPNAGSHPAEITNQHGDSLLNENQNDDHDVSPSATSQIMISSSATKQNKISQNSISSNSASSITSENIVGILPHHGERITATATETSALVSSFSQNASLTLETKIGEKSPNSAAETPSIAQTYLSLSSEPKLPSSSASLSNGNVEYHAEGNSQSVNSLLVEPADSQTGPVVGSDLYQGGNNLQVLNGFQSNIEVTSEIPKPEAVASSVASQGSPLIPANGISQLTQVVQASATGNLLTNSQIIGGADELIGSTDSISAGQHTGQVHNGSSVLETQKGAESHVSSGIPNLFGQMISQISATSTSFQQLSGTAGLAHAQNSQINQQESIHFPISSPTQEKVNIGTSVGTVFHNFMTGQTPNPSASHQINVGLTSGSHVGITEQNSAHSNTQVSQAGFETLEHTIDHHSTQNSEALNSTSGIEHPLALGTNHIASHANVQHVETSHEINFSTSSNVFQHETAQTPLTTSPNSNQESSIETISHHFVDGNQAQSLSVSGQINAGFVISGSKGSSSGSSLNLASSGGTITTSETSSANTVQAHPDSNISGIEISLNEQHKNTTSTTITQSTGNKTTATQTSAQTYSHSAPIHSPSSSVQNLVIQPDTETVSHHFVAGNSIINPSEQINVEIGSSGQNSGSSDNVHFGSHGLQIAQSSYETSGHSTVQVQSISNSNTAEVKVSHEKQPLISTPGSIMLPAPEPAMNKHSDLQDKTSSEHSLGSSSGIALGITHSSVQTSQITLESLASPSINQPIGILQPTTGKPAQILIIHHGTATSEQINNSAGQGNFHQSIGASDERVFQNFTETKNSSSEQSSQNITHQKDQKGSVAMNTPHEANIASKLSIQSASYGSHGLQTTDSTENGTLAASQSKHPSTGAHISQITTHHENLTFESTYGKPLSETPYPHPTTFDFSHSHVSEIEFDYFKRIPRQNLMMISAEYFIFLLQQNKCDSLKQLIPILQRPMSGIILYDKN</sequence>
<evidence type="ECO:0000256" key="9">
    <source>
        <dbReference type="ARBA" id="ARBA00023136"/>
    </source>
</evidence>
<feature type="region of interest" description="Disordered" evidence="12">
    <location>
        <begin position="1529"/>
        <end position="1599"/>
    </location>
</feature>
<dbReference type="PRINTS" id="PR00075">
    <property type="entry name" value="FACDDSATRASE"/>
</dbReference>
<accession>A0A6H5HDS4</accession>